<keyword evidence="2" id="KW-1185">Reference proteome</keyword>
<evidence type="ECO:0000313" key="2">
    <source>
        <dbReference type="Proteomes" id="UP000593574"/>
    </source>
</evidence>
<sequence>MKPFILINKERLIKSDNWFSNKLYKEL</sequence>
<dbReference type="AlphaFoldDB" id="A0A7J8ZB59"/>
<organism evidence="1 2">
    <name type="scientific">Gossypium laxum</name>
    <dbReference type="NCBI Taxonomy" id="34288"/>
    <lineage>
        <taxon>Eukaryota</taxon>
        <taxon>Viridiplantae</taxon>
        <taxon>Streptophyta</taxon>
        <taxon>Embryophyta</taxon>
        <taxon>Tracheophyta</taxon>
        <taxon>Spermatophyta</taxon>
        <taxon>Magnoliopsida</taxon>
        <taxon>eudicotyledons</taxon>
        <taxon>Gunneridae</taxon>
        <taxon>Pentapetalae</taxon>
        <taxon>rosids</taxon>
        <taxon>malvids</taxon>
        <taxon>Malvales</taxon>
        <taxon>Malvaceae</taxon>
        <taxon>Malvoideae</taxon>
        <taxon>Gossypium</taxon>
    </lineage>
</organism>
<name>A0A7J8ZB59_9ROSI</name>
<evidence type="ECO:0000313" key="1">
    <source>
        <dbReference type="EMBL" id="MBA0709076.1"/>
    </source>
</evidence>
<dbReference type="Proteomes" id="UP000593574">
    <property type="component" value="Unassembled WGS sequence"/>
</dbReference>
<comment type="caution">
    <text evidence="1">The sequence shown here is derived from an EMBL/GenBank/DDBJ whole genome shotgun (WGS) entry which is preliminary data.</text>
</comment>
<proteinExistence type="predicted"/>
<gene>
    <name evidence="1" type="ORF">Golax_024142</name>
</gene>
<dbReference type="EMBL" id="JABEZV010000004">
    <property type="protein sequence ID" value="MBA0709076.1"/>
    <property type="molecule type" value="Genomic_DNA"/>
</dbReference>
<protein>
    <submittedName>
        <fullName evidence="1">Uncharacterized protein</fullName>
    </submittedName>
</protein>
<accession>A0A7J8ZB59</accession>
<reference evidence="1 2" key="1">
    <citation type="journal article" date="2019" name="Genome Biol. Evol.">
        <title>Insights into the evolution of the New World diploid cottons (Gossypium, subgenus Houzingenia) based on genome sequencing.</title>
        <authorList>
            <person name="Grover C.E."/>
            <person name="Arick M.A. 2nd"/>
            <person name="Thrash A."/>
            <person name="Conover J.L."/>
            <person name="Sanders W.S."/>
            <person name="Peterson D.G."/>
            <person name="Frelichowski J.E."/>
            <person name="Scheffler J.A."/>
            <person name="Scheffler B.E."/>
            <person name="Wendel J.F."/>
        </authorList>
    </citation>
    <scope>NUCLEOTIDE SEQUENCE [LARGE SCALE GENOMIC DNA]</scope>
    <source>
        <strain evidence="1">4</strain>
        <tissue evidence="1">Leaf</tissue>
    </source>
</reference>